<feature type="domain" description="DUF4010" evidence="3">
    <location>
        <begin position="183"/>
        <end position="388"/>
    </location>
</feature>
<evidence type="ECO:0000259" key="3">
    <source>
        <dbReference type="Pfam" id="PF13194"/>
    </source>
</evidence>
<dbReference type="InterPro" id="IPR049177">
    <property type="entry name" value="MgtC_SapB_SrpB_YhiD_N"/>
</dbReference>
<feature type="transmembrane region" description="Helical" evidence="1">
    <location>
        <begin position="6"/>
        <end position="25"/>
    </location>
</feature>
<sequence>MDTDLALRLLLSLAIGLVVGLERGWRERTAEPGSRTAGLRTYMLIGLLGGVFAALGRVLQSPILIGIGFLGFIVVFAWFKRAESRADEDFSVTGTIAAMLVFALGALAILGDAELAAAGAIVTAAVLASRESLHAFIAEITWVELRATLLLLGMALIVLPILPDHAYGPGGSLNPREIWMFSILIAGLSYAGYAAMRIIGPSKGIVVTGLTGGLVSSTAVAVAFARRAATGEDARLLSAGAAIAGAVSLSRVTVVVSLVEPTLVPYLAPPAIAAAAIFLAPALWWALKKGPAGEGGMKLGNPFELTPVLGFAALLGAIGFLSGWLSANFGASGLFPLAAISGLVDVDAISLSTARQASQGLDLSTAATAILIALGVNATARAVYAAIIDHGAFAIRLGLVSAAAILVGGAVTLAIG</sequence>
<feature type="transmembrane region" description="Helical" evidence="1">
    <location>
        <begin position="236"/>
        <end position="259"/>
    </location>
</feature>
<name>A0A840AKH0_9HYPH</name>
<feature type="transmembrane region" description="Helical" evidence="1">
    <location>
        <begin position="308"/>
        <end position="327"/>
    </location>
</feature>
<feature type="transmembrane region" description="Helical" evidence="1">
    <location>
        <begin position="100"/>
        <end position="127"/>
    </location>
</feature>
<dbReference type="PANTHER" id="PTHR39084">
    <property type="entry name" value="MEMBRANE PROTEIN-RELATED"/>
    <property type="match status" value="1"/>
</dbReference>
<feature type="transmembrane region" description="Helical" evidence="1">
    <location>
        <begin position="393"/>
        <end position="415"/>
    </location>
</feature>
<dbReference type="InterPro" id="IPR025105">
    <property type="entry name" value="DUF4010"/>
</dbReference>
<feature type="transmembrane region" description="Helical" evidence="1">
    <location>
        <begin position="147"/>
        <end position="166"/>
    </location>
</feature>
<keyword evidence="1" id="KW-0472">Membrane</keyword>
<evidence type="ECO:0000256" key="1">
    <source>
        <dbReference type="SAM" id="Phobius"/>
    </source>
</evidence>
<dbReference type="EMBL" id="JACIDS010000001">
    <property type="protein sequence ID" value="MBB3929664.1"/>
    <property type="molecule type" value="Genomic_DNA"/>
</dbReference>
<feature type="transmembrane region" description="Helical" evidence="1">
    <location>
        <begin position="333"/>
        <end position="354"/>
    </location>
</feature>
<dbReference type="AlphaFoldDB" id="A0A840AKH0"/>
<keyword evidence="1" id="KW-0812">Transmembrane</keyword>
<comment type="caution">
    <text evidence="4">The sequence shown here is derived from an EMBL/GenBank/DDBJ whole genome shotgun (WGS) entry which is preliminary data.</text>
</comment>
<organism evidence="4 5">
    <name type="scientific">Kaistia hirudinis</name>
    <dbReference type="NCBI Taxonomy" id="1293440"/>
    <lineage>
        <taxon>Bacteria</taxon>
        <taxon>Pseudomonadati</taxon>
        <taxon>Pseudomonadota</taxon>
        <taxon>Alphaproteobacteria</taxon>
        <taxon>Hyphomicrobiales</taxon>
        <taxon>Kaistiaceae</taxon>
        <taxon>Kaistia</taxon>
    </lineage>
</organism>
<dbReference type="Proteomes" id="UP000553963">
    <property type="component" value="Unassembled WGS sequence"/>
</dbReference>
<evidence type="ECO:0000313" key="5">
    <source>
        <dbReference type="Proteomes" id="UP000553963"/>
    </source>
</evidence>
<dbReference type="Pfam" id="PF02308">
    <property type="entry name" value="MgtC"/>
    <property type="match status" value="1"/>
</dbReference>
<feature type="transmembrane region" description="Helical" evidence="1">
    <location>
        <begin position="61"/>
        <end position="79"/>
    </location>
</feature>
<keyword evidence="1" id="KW-1133">Transmembrane helix</keyword>
<accession>A0A840AKH0</accession>
<dbReference type="PANTHER" id="PTHR39084:SF1">
    <property type="entry name" value="DUF4010 DOMAIN-CONTAINING PROTEIN"/>
    <property type="match status" value="1"/>
</dbReference>
<feature type="transmembrane region" description="Helical" evidence="1">
    <location>
        <begin position="265"/>
        <end position="287"/>
    </location>
</feature>
<proteinExistence type="predicted"/>
<reference evidence="4 5" key="1">
    <citation type="submission" date="2020-08" db="EMBL/GenBank/DDBJ databases">
        <title>Genomic Encyclopedia of Type Strains, Phase IV (KMG-IV): sequencing the most valuable type-strain genomes for metagenomic binning, comparative biology and taxonomic classification.</title>
        <authorList>
            <person name="Goeker M."/>
        </authorList>
    </citation>
    <scope>NUCLEOTIDE SEQUENCE [LARGE SCALE GENOMIC DNA]</scope>
    <source>
        <strain evidence="4 5">DSM 25966</strain>
    </source>
</reference>
<feature type="transmembrane region" description="Helical" evidence="1">
    <location>
        <begin position="37"/>
        <end position="55"/>
    </location>
</feature>
<protein>
    <submittedName>
        <fullName evidence="4">Uncharacterized membrane protein (DUF4010 family)</fullName>
    </submittedName>
</protein>
<feature type="transmembrane region" description="Helical" evidence="1">
    <location>
        <begin position="178"/>
        <end position="199"/>
    </location>
</feature>
<evidence type="ECO:0000259" key="2">
    <source>
        <dbReference type="Pfam" id="PF02308"/>
    </source>
</evidence>
<feature type="transmembrane region" description="Helical" evidence="1">
    <location>
        <begin position="205"/>
        <end position="224"/>
    </location>
</feature>
<feature type="domain" description="MgtC/SapB/SrpB/YhiD N-terminal" evidence="2">
    <location>
        <begin position="9"/>
        <end position="135"/>
    </location>
</feature>
<dbReference type="RefSeq" id="WP_183397298.1">
    <property type="nucleotide sequence ID" value="NZ_JACIDS010000001.1"/>
</dbReference>
<dbReference type="Pfam" id="PF13194">
    <property type="entry name" value="DUF4010"/>
    <property type="match status" value="1"/>
</dbReference>
<keyword evidence="5" id="KW-1185">Reference proteome</keyword>
<feature type="transmembrane region" description="Helical" evidence="1">
    <location>
        <begin position="366"/>
        <end position="387"/>
    </location>
</feature>
<evidence type="ECO:0000313" key="4">
    <source>
        <dbReference type="EMBL" id="MBB3929664.1"/>
    </source>
</evidence>
<gene>
    <name evidence="4" type="ORF">GGR25_000683</name>
</gene>